<dbReference type="Proteomes" id="UP000646211">
    <property type="component" value="Unassembled WGS sequence"/>
</dbReference>
<dbReference type="EMBL" id="JADHEC010000007">
    <property type="protein sequence ID" value="MBF2707956.1"/>
    <property type="molecule type" value="Genomic_DNA"/>
</dbReference>
<accession>A0A930XV59</accession>
<keyword evidence="1" id="KW-0472">Membrane</keyword>
<gene>
    <name evidence="2" type="ORF">IR213_05025</name>
</gene>
<organism evidence="2 3">
    <name type="scientific">Flavobacterium soyangense</name>
    <dbReference type="NCBI Taxonomy" id="2023265"/>
    <lineage>
        <taxon>Bacteria</taxon>
        <taxon>Pseudomonadati</taxon>
        <taxon>Bacteroidota</taxon>
        <taxon>Flavobacteriia</taxon>
        <taxon>Flavobacteriales</taxon>
        <taxon>Flavobacteriaceae</taxon>
        <taxon>Flavobacterium</taxon>
    </lineage>
</organism>
<keyword evidence="1" id="KW-1133">Transmembrane helix</keyword>
<evidence type="ECO:0000256" key="1">
    <source>
        <dbReference type="SAM" id="Phobius"/>
    </source>
</evidence>
<proteinExistence type="predicted"/>
<keyword evidence="1" id="KW-0812">Transmembrane</keyword>
<feature type="transmembrane region" description="Helical" evidence="1">
    <location>
        <begin position="30"/>
        <end position="47"/>
    </location>
</feature>
<dbReference type="RefSeq" id="WP_194311221.1">
    <property type="nucleotide sequence ID" value="NZ_JADHEC010000007.1"/>
</dbReference>
<keyword evidence="3" id="KW-1185">Reference proteome</keyword>
<comment type="caution">
    <text evidence="2">The sequence shown here is derived from an EMBL/GenBank/DDBJ whole genome shotgun (WGS) entry which is preliminary data.</text>
</comment>
<sequence length="124" mass="13580">MVEKAKWTRIIYIIGVVALLIGAIDPLEGSVVIIAGSALLALSAYVTSDRHSKIFTVSLIMIVIGVSFMFYFSSLGGFGGTSALSWWWGLLILPFPIGWLIIIAVLIRRAIENKKLKSISKKLD</sequence>
<evidence type="ECO:0000313" key="3">
    <source>
        <dbReference type="Proteomes" id="UP000646211"/>
    </source>
</evidence>
<dbReference type="AlphaFoldDB" id="A0A930XV59"/>
<feature type="transmembrane region" description="Helical" evidence="1">
    <location>
        <begin position="54"/>
        <end position="74"/>
    </location>
</feature>
<feature type="transmembrane region" description="Helical" evidence="1">
    <location>
        <begin position="7"/>
        <end position="24"/>
    </location>
</feature>
<evidence type="ECO:0000313" key="2">
    <source>
        <dbReference type="EMBL" id="MBF2707956.1"/>
    </source>
</evidence>
<reference evidence="2" key="1">
    <citation type="submission" date="2020-11" db="EMBL/GenBank/DDBJ databases">
        <title>Genome of Flavobacterium soyangense.</title>
        <authorList>
            <person name="Liu Q."/>
            <person name="Xin Y.-H."/>
        </authorList>
    </citation>
    <scope>NUCLEOTIDE SEQUENCE</scope>
    <source>
        <strain evidence="2">CGMCC 1.13493</strain>
    </source>
</reference>
<feature type="transmembrane region" description="Helical" evidence="1">
    <location>
        <begin position="86"/>
        <end position="107"/>
    </location>
</feature>
<name>A0A930XV59_9FLAO</name>
<protein>
    <submittedName>
        <fullName evidence="2">Uncharacterized protein</fullName>
    </submittedName>
</protein>